<proteinExistence type="predicted"/>
<dbReference type="Proteomes" id="UP000827724">
    <property type="component" value="Unassembled WGS sequence"/>
</dbReference>
<evidence type="ECO:0000313" key="2">
    <source>
        <dbReference type="Proteomes" id="UP000827724"/>
    </source>
</evidence>
<accession>A0A9P8TZQ3</accession>
<dbReference type="EMBL" id="JAIWOZ010000001">
    <property type="protein sequence ID" value="KAH6611164.1"/>
    <property type="molecule type" value="Genomic_DNA"/>
</dbReference>
<comment type="caution">
    <text evidence="1">The sequence shown here is derived from an EMBL/GenBank/DDBJ whole genome shotgun (WGS) entry which is preliminary data.</text>
</comment>
<dbReference type="AlphaFoldDB" id="A0A9P8TZQ3"/>
<keyword evidence="2" id="KW-1185">Reference proteome</keyword>
<organism evidence="1 2">
    <name type="scientific">Trichoderma cornu-damae</name>
    <dbReference type="NCBI Taxonomy" id="654480"/>
    <lineage>
        <taxon>Eukaryota</taxon>
        <taxon>Fungi</taxon>
        <taxon>Dikarya</taxon>
        <taxon>Ascomycota</taxon>
        <taxon>Pezizomycotina</taxon>
        <taxon>Sordariomycetes</taxon>
        <taxon>Hypocreomycetidae</taxon>
        <taxon>Hypocreales</taxon>
        <taxon>Hypocreaceae</taxon>
        <taxon>Trichoderma</taxon>
    </lineage>
</organism>
<sequence length="65" mass="7023">MSVWQCPFTMYGVSQRWPQLGLATLRGSPTPVSGSLNSFQLTGTMSFPTSLVAIMTPSSLDAVER</sequence>
<name>A0A9P8TZQ3_9HYPO</name>
<gene>
    <name evidence="1" type="ORF">Trco_001184</name>
</gene>
<evidence type="ECO:0000313" key="1">
    <source>
        <dbReference type="EMBL" id="KAH6611164.1"/>
    </source>
</evidence>
<reference evidence="1" key="1">
    <citation type="submission" date="2021-08" db="EMBL/GenBank/DDBJ databases">
        <title>Chromosome-Level Trichoderma cornu-damae using Hi-C Data.</title>
        <authorList>
            <person name="Kim C.S."/>
        </authorList>
    </citation>
    <scope>NUCLEOTIDE SEQUENCE</scope>
    <source>
        <strain evidence="1">KA19-0412C</strain>
    </source>
</reference>
<protein>
    <submittedName>
        <fullName evidence="1">Uncharacterized protein</fullName>
    </submittedName>
</protein>